<evidence type="ECO:0000256" key="7">
    <source>
        <dbReference type="ARBA" id="ARBA00023054"/>
    </source>
</evidence>
<feature type="region of interest" description="Knob domain" evidence="8">
    <location>
        <begin position="564"/>
        <end position="659"/>
    </location>
</feature>
<accession>A0A8H6G110</accession>
<evidence type="ECO:0000259" key="11">
    <source>
        <dbReference type="PROSITE" id="PS50011"/>
    </source>
</evidence>
<keyword evidence="3 8" id="KW-0507">mRNA processing</keyword>
<gene>
    <name evidence="8" type="primary">PAN3</name>
    <name evidence="13" type="ORF">HO173_003426</name>
</gene>
<dbReference type="GO" id="GO:0008143">
    <property type="term" value="F:poly(A) binding"/>
    <property type="evidence" value="ECO:0007669"/>
    <property type="project" value="TreeGrafter"/>
</dbReference>
<name>A0A8H6G110_9LECA</name>
<keyword evidence="14" id="KW-1185">Reference proteome</keyword>
<dbReference type="PROSITE" id="PS50011">
    <property type="entry name" value="PROTEIN_KINASE_DOM"/>
    <property type="match status" value="1"/>
</dbReference>
<dbReference type="GO" id="GO:0006397">
    <property type="term" value="P:mRNA processing"/>
    <property type="evidence" value="ECO:0007669"/>
    <property type="project" value="UniProtKB-KW"/>
</dbReference>
<dbReference type="PANTHER" id="PTHR12272:SF11">
    <property type="entry name" value="PAN2-PAN3 DEADENYLATION COMPLEX SUBUNIT PAN3"/>
    <property type="match status" value="1"/>
</dbReference>
<comment type="caution">
    <text evidence="8">Lacks conserved residue(s) required for the propagation of feature annotation.</text>
</comment>
<evidence type="ECO:0000256" key="2">
    <source>
        <dbReference type="ARBA" id="ARBA00022490"/>
    </source>
</evidence>
<feature type="domain" description="C3H1-type" evidence="12">
    <location>
        <begin position="26"/>
        <end position="55"/>
    </location>
</feature>
<protein>
    <recommendedName>
        <fullName evidence="8">PAN2-PAN3 deadenylation complex subunit PAN3</fullName>
    </recommendedName>
    <alternativeName>
        <fullName evidence="8">PAB1P-dependent poly(A)-specific ribonuclease</fullName>
    </alternativeName>
    <alternativeName>
        <fullName evidence="8">Poly(A)-nuclease deadenylation complex subunit 3</fullName>
        <shortName evidence="8">PAN deadenylation complex subunit 3</shortName>
    </alternativeName>
</protein>
<comment type="domain">
    <text evidence="8">The pseudokinase domain, the coiled-coil (CC), and C-terminal knob domain (CK) form a structural unit (PKC) that forms an extensive high-affinity interaction surface for PAN2.</text>
</comment>
<feature type="coiled-coil region" evidence="8">
    <location>
        <begin position="525"/>
        <end position="563"/>
    </location>
</feature>
<feature type="binding site" evidence="8">
    <location>
        <begin position="362"/>
        <end position="369"/>
    </location>
    <ligand>
        <name>ATP</name>
        <dbReference type="ChEBI" id="CHEBI:30616"/>
    </ligand>
</feature>
<comment type="function">
    <text evidence="8">Regulatory subunit of the poly(A)-nuclease (PAN) deadenylation complex, one of two cytoplasmic mRNA deadenylases involved in mRNA turnover. PAN specifically shortens poly(A) tails of RNA and the activity is stimulated by poly(A)-binding protein PAB1. PAN deadenylation is followed by rapid degradation of the shortened mRNA tails by the CCR4-NOT complex. Deadenylated mRNAs are then degraded by two alternative mechanisms, namely exosome-mediated 3'-5' exonucleolytic degradation, or deadenlyation-dependent mRNA decaping and subsequent 5'-3' exonucleolytic degradation by XRN1. May also be involved in post-transcriptional maturation of mRNA poly(A) tails. PAN3 acts as a positive regulator for PAN activity, recruiting the catalytic subunit PAN2 to mRNA via its interaction with RNA and with PAB1.</text>
</comment>
<organism evidence="13 14">
    <name type="scientific">Letharia columbiana</name>
    <dbReference type="NCBI Taxonomy" id="112416"/>
    <lineage>
        <taxon>Eukaryota</taxon>
        <taxon>Fungi</taxon>
        <taxon>Dikarya</taxon>
        <taxon>Ascomycota</taxon>
        <taxon>Pezizomycotina</taxon>
        <taxon>Lecanoromycetes</taxon>
        <taxon>OSLEUM clade</taxon>
        <taxon>Lecanoromycetidae</taxon>
        <taxon>Lecanorales</taxon>
        <taxon>Lecanorineae</taxon>
        <taxon>Parmeliaceae</taxon>
        <taxon>Letharia</taxon>
    </lineage>
</organism>
<keyword evidence="9" id="KW-0862">Zinc</keyword>
<comment type="caution">
    <text evidence="13">The sequence shown here is derived from an EMBL/GenBank/DDBJ whole genome shotgun (WGS) entry which is preliminary data.</text>
</comment>
<evidence type="ECO:0000256" key="8">
    <source>
        <dbReference type="HAMAP-Rule" id="MF_03181"/>
    </source>
</evidence>
<dbReference type="Gene3D" id="1.10.287.3700">
    <property type="match status" value="1"/>
</dbReference>
<keyword evidence="4 8" id="KW-0547">Nucleotide-binding</keyword>
<dbReference type="GO" id="GO:0000289">
    <property type="term" value="P:nuclear-transcribed mRNA poly(A) tail shortening"/>
    <property type="evidence" value="ECO:0007669"/>
    <property type="project" value="UniProtKB-UniRule"/>
</dbReference>
<evidence type="ECO:0000256" key="3">
    <source>
        <dbReference type="ARBA" id="ARBA00022664"/>
    </source>
</evidence>
<keyword evidence="7 8" id="KW-0175">Coiled coil</keyword>
<evidence type="ECO:0000256" key="5">
    <source>
        <dbReference type="ARBA" id="ARBA00022771"/>
    </source>
</evidence>
<keyword evidence="9" id="KW-0479">Metal-binding</keyword>
<reference evidence="13 14" key="1">
    <citation type="journal article" date="2020" name="Genomics">
        <title>Complete, high-quality genomes from long-read metagenomic sequencing of two wolf lichen thalli reveals enigmatic genome architecture.</title>
        <authorList>
            <person name="McKenzie S.K."/>
            <person name="Walston R.F."/>
            <person name="Allen J.L."/>
        </authorList>
    </citation>
    <scope>NUCLEOTIDE SEQUENCE [LARGE SCALE GENOMIC DNA]</scope>
    <source>
        <strain evidence="13">WasteWater2</strain>
    </source>
</reference>
<evidence type="ECO:0000256" key="9">
    <source>
        <dbReference type="PROSITE-ProRule" id="PRU00723"/>
    </source>
</evidence>
<keyword evidence="5 9" id="KW-0863">Zinc-finger</keyword>
<dbReference type="HAMAP" id="MF_03181">
    <property type="entry name" value="PAN3"/>
    <property type="match status" value="1"/>
</dbReference>
<dbReference type="Proteomes" id="UP000578531">
    <property type="component" value="Unassembled WGS sequence"/>
</dbReference>
<dbReference type="InterPro" id="IPR011009">
    <property type="entry name" value="Kinase-like_dom_sf"/>
</dbReference>
<proteinExistence type="inferred from homology"/>
<dbReference type="GO" id="GO:0005524">
    <property type="term" value="F:ATP binding"/>
    <property type="evidence" value="ECO:0007669"/>
    <property type="project" value="UniProtKB-UniRule"/>
</dbReference>
<dbReference type="Pfam" id="PF25586">
    <property type="entry name" value="zf-CCCH_PAN3"/>
    <property type="match status" value="1"/>
</dbReference>
<comment type="subcellular location">
    <subcellularLocation>
        <location evidence="1 8">Cytoplasm</location>
    </subcellularLocation>
</comment>
<dbReference type="EMBL" id="JACCJC010000009">
    <property type="protein sequence ID" value="KAF6238459.1"/>
    <property type="molecule type" value="Genomic_DNA"/>
</dbReference>
<dbReference type="PROSITE" id="PS50103">
    <property type="entry name" value="ZF_C3H1"/>
    <property type="match status" value="1"/>
</dbReference>
<evidence type="ECO:0000313" key="14">
    <source>
        <dbReference type="Proteomes" id="UP000578531"/>
    </source>
</evidence>
<dbReference type="Gene3D" id="6.10.250.3160">
    <property type="match status" value="1"/>
</dbReference>
<comment type="similarity">
    <text evidence="8">Belongs to the protein kinase superfamily. PAN3 family.</text>
</comment>
<evidence type="ECO:0000256" key="10">
    <source>
        <dbReference type="SAM" id="MobiDB-lite"/>
    </source>
</evidence>
<dbReference type="GO" id="GO:0000932">
    <property type="term" value="C:P-body"/>
    <property type="evidence" value="ECO:0007669"/>
    <property type="project" value="TreeGrafter"/>
</dbReference>
<feature type="binding site" evidence="8">
    <location>
        <begin position="422"/>
        <end position="423"/>
    </location>
    <ligand>
        <name>ATP</name>
        <dbReference type="ChEBI" id="CHEBI:30616"/>
    </ligand>
</feature>
<dbReference type="InterPro" id="IPR000719">
    <property type="entry name" value="Prot_kinase_dom"/>
</dbReference>
<sequence length="659" mass="73733">MATLTKGTVEDARRPESSPRPKGRENAKDTLCRNVTIYGHCRYEDKGCAFNHDPVKSQPNSQVESIKKRFNIASPSFTPSSLAVNGNHATPKTLGLSPKAANAAPFKPRTLTPAPSVASSSVSSTTASLKQYNPNAPDWIAPDAQEFLPQAYNSGEQNAEYSQSNHFDSYPPSQVANAVPNAADLHQNGNMYTQDTNGYGPRYYSNHTDPSHQLNQNLYTPLEPHREPSKPNQRTAKELFIPEDLRLKLHARTEATLRVFAVSNTPTVEHYHTLTPLTSVNQQQSQTLRGYSSTIYKAVSAKDGRTYCLRRIHDFRATNLNENAIFAVRQKWAAVRNSNVVSLHFAFTTTNFDSSSLVIVSDYHPDSKTVAEKHFNQTPSRPNRNAPPLISEQTLWSYIVQITNALKAVHSAQLAVRVIEPSKVIVTDENRIRLNGCALEDLLVSEIHDIADLQRLDFHKFGNFILAVGTNNMSNSSSRARAPDVFAQNYSKTSPQLKIVVEWLLDHDRPENHEGIDVLIKLISSNAIDTFDKSLHSNDHLYFSLNKEIENSRLVRLMTKLSCLNERPEYENDRTYTTQGSRAVLGLFRDYVFHQVDAQANPVVDLGHILSCLNKLDAGIEERIALTSRDEQSVIVVSYKELKGALEGTWQELVRRSTG</sequence>
<dbReference type="GO" id="GO:0031251">
    <property type="term" value="C:PAN complex"/>
    <property type="evidence" value="ECO:0007669"/>
    <property type="project" value="UniProtKB-UniRule"/>
</dbReference>
<dbReference type="GO" id="GO:0004672">
    <property type="term" value="F:protein kinase activity"/>
    <property type="evidence" value="ECO:0007669"/>
    <property type="project" value="InterPro"/>
</dbReference>
<dbReference type="SUPFAM" id="SSF56112">
    <property type="entry name" value="Protein kinase-like (PK-like)"/>
    <property type="match status" value="1"/>
</dbReference>
<dbReference type="InterPro" id="IPR000571">
    <property type="entry name" value="Znf_CCCH"/>
</dbReference>
<comment type="domain">
    <text evidence="8">The N-terminal zinc finger binds to poly(A) RNA.</text>
</comment>
<dbReference type="Gene3D" id="1.20.5.5160">
    <property type="match status" value="1"/>
</dbReference>
<keyword evidence="2 8" id="KW-0963">Cytoplasm</keyword>
<keyword evidence="6 8" id="KW-0067">ATP-binding</keyword>
<dbReference type="Pfam" id="PF18101">
    <property type="entry name" value="Pan3_CK"/>
    <property type="match status" value="1"/>
</dbReference>
<evidence type="ECO:0000256" key="1">
    <source>
        <dbReference type="ARBA" id="ARBA00004496"/>
    </source>
</evidence>
<feature type="binding site" evidence="8">
    <location>
        <position position="310"/>
    </location>
    <ligand>
        <name>ATP</name>
        <dbReference type="ChEBI" id="CHEBI:30616"/>
    </ligand>
</feature>
<evidence type="ECO:0000313" key="13">
    <source>
        <dbReference type="EMBL" id="KAF6238459.1"/>
    </source>
</evidence>
<dbReference type="InterPro" id="IPR041332">
    <property type="entry name" value="Pan3_CK"/>
</dbReference>
<feature type="compositionally biased region" description="Basic and acidic residues" evidence="10">
    <location>
        <begin position="8"/>
        <end position="28"/>
    </location>
</feature>
<dbReference type="OrthoDB" id="204958at2759"/>
<evidence type="ECO:0000259" key="12">
    <source>
        <dbReference type="PROSITE" id="PS50103"/>
    </source>
</evidence>
<feature type="zinc finger region" description="C3H1-type" evidence="9">
    <location>
        <begin position="26"/>
        <end position="55"/>
    </location>
</feature>
<dbReference type="FunFam" id="1.10.287.3700:FF:000001">
    <property type="entry name" value="PAN2-PAN3 deadenylation complex subunit PAN3"/>
    <property type="match status" value="1"/>
</dbReference>
<dbReference type="InterPro" id="IPR030844">
    <property type="entry name" value="PAN3"/>
</dbReference>
<feature type="region of interest" description="Disordered" evidence="10">
    <location>
        <begin position="1"/>
        <end position="28"/>
    </location>
</feature>
<comment type="subunit">
    <text evidence="8">Homodimer. Forms a heterotrimer with a catalytic subunit PAN2 to form the poly(A)-nuclease (PAN) deadenylation complex. Interacts (via PAM-2 motif) with poly(A)-binding protein PAB1 (via PABC domain), conferring substrate specificity of the enzyme complex.</text>
</comment>
<evidence type="ECO:0000256" key="4">
    <source>
        <dbReference type="ARBA" id="ARBA00022741"/>
    </source>
</evidence>
<dbReference type="PANTHER" id="PTHR12272">
    <property type="entry name" value="DEADENYLATION COMPLEX SUBUNIT PAN3"/>
    <property type="match status" value="1"/>
</dbReference>
<feature type="domain" description="Protein kinase" evidence="11">
    <location>
        <begin position="281"/>
        <end position="585"/>
    </location>
</feature>
<dbReference type="GO" id="GO:0008270">
    <property type="term" value="F:zinc ion binding"/>
    <property type="evidence" value="ECO:0007669"/>
    <property type="project" value="UniProtKB-KW"/>
</dbReference>
<dbReference type="Gene3D" id="1.10.510.10">
    <property type="entry name" value="Transferase(Phosphotransferase) domain 1"/>
    <property type="match status" value="1"/>
</dbReference>
<dbReference type="AlphaFoldDB" id="A0A8H6G110"/>
<comment type="domain">
    <text evidence="8">Contains a pseudokinase domain. The protein kinase domain is predicted to be catalytically inactive because some of the residues important for catalytic activity are substituted and it lacks the equivalent of the binding site for a peptide substrate. However, it has retained an ATP-binding site and ATP-binding is required for mRNA degradation, stimulating the activity of the PAN2 nuclease in vitro. The nucleotide-binding site is juxtaposed to the RNase active site of PAN2 in the complex and may actually bind nucleosides of a poly(A) RNA rather than ATP, feeding the poly(A)-tail to the active site of the deadenylase and thus increasing the efficiency with which this distributive enzyme degrades oligo(A) RNAs.</text>
</comment>
<evidence type="ECO:0000256" key="6">
    <source>
        <dbReference type="ARBA" id="ARBA00022840"/>
    </source>
</evidence>